<gene>
    <name evidence="2" type="ORF">DM01DRAFT_1335236</name>
</gene>
<feature type="region of interest" description="Disordered" evidence="1">
    <location>
        <begin position="1"/>
        <end position="23"/>
    </location>
</feature>
<evidence type="ECO:0000313" key="3">
    <source>
        <dbReference type="Proteomes" id="UP000242146"/>
    </source>
</evidence>
<protein>
    <submittedName>
        <fullName evidence="2">Uncharacterized protein</fullName>
    </submittedName>
</protein>
<comment type="caution">
    <text evidence="2">The sequence shown here is derived from an EMBL/GenBank/DDBJ whole genome shotgun (WGS) entry which is preliminary data.</text>
</comment>
<evidence type="ECO:0000313" key="2">
    <source>
        <dbReference type="EMBL" id="ORX54938.1"/>
    </source>
</evidence>
<dbReference type="Proteomes" id="UP000242146">
    <property type="component" value="Unassembled WGS sequence"/>
</dbReference>
<sequence length="79" mass="8800">MQGMQPHCRLGNARLLPPSGNKTGKPEWVKHHYTLVSPFHLQAIVWEWAILCLTHKNILAGAVLVSKQKAQVAPIKQAL</sequence>
<reference evidence="2 3" key="1">
    <citation type="submission" date="2016-07" db="EMBL/GenBank/DDBJ databases">
        <title>Pervasive Adenine N6-methylation of Active Genes in Fungi.</title>
        <authorList>
            <consortium name="DOE Joint Genome Institute"/>
            <person name="Mondo S.J."/>
            <person name="Dannebaum R.O."/>
            <person name="Kuo R.C."/>
            <person name="Labutti K."/>
            <person name="Haridas S."/>
            <person name="Kuo A."/>
            <person name="Salamov A."/>
            <person name="Ahrendt S.R."/>
            <person name="Lipzen A."/>
            <person name="Sullivan W."/>
            <person name="Andreopoulos W.B."/>
            <person name="Clum A."/>
            <person name="Lindquist E."/>
            <person name="Daum C."/>
            <person name="Ramamoorthy G.K."/>
            <person name="Gryganskyi A."/>
            <person name="Culley D."/>
            <person name="Magnuson J.K."/>
            <person name="James T.Y."/>
            <person name="O'Malley M.A."/>
            <person name="Stajich J.E."/>
            <person name="Spatafora J.W."/>
            <person name="Visel A."/>
            <person name="Grigoriev I.V."/>
        </authorList>
    </citation>
    <scope>NUCLEOTIDE SEQUENCE [LARGE SCALE GENOMIC DNA]</scope>
    <source>
        <strain evidence="2 3">NRRL 3301</strain>
    </source>
</reference>
<evidence type="ECO:0000256" key="1">
    <source>
        <dbReference type="SAM" id="MobiDB-lite"/>
    </source>
</evidence>
<name>A0A1X2GIS4_9FUNG</name>
<dbReference type="AlphaFoldDB" id="A0A1X2GIS4"/>
<organism evidence="2 3">
    <name type="scientific">Hesseltinella vesiculosa</name>
    <dbReference type="NCBI Taxonomy" id="101127"/>
    <lineage>
        <taxon>Eukaryota</taxon>
        <taxon>Fungi</taxon>
        <taxon>Fungi incertae sedis</taxon>
        <taxon>Mucoromycota</taxon>
        <taxon>Mucoromycotina</taxon>
        <taxon>Mucoromycetes</taxon>
        <taxon>Mucorales</taxon>
        <taxon>Cunninghamellaceae</taxon>
        <taxon>Hesseltinella</taxon>
    </lineage>
</organism>
<accession>A0A1X2GIS4</accession>
<proteinExistence type="predicted"/>
<dbReference type="EMBL" id="MCGT01000012">
    <property type="protein sequence ID" value="ORX54938.1"/>
    <property type="molecule type" value="Genomic_DNA"/>
</dbReference>
<keyword evidence="3" id="KW-1185">Reference proteome</keyword>